<organism evidence="1 2">
    <name type="scientific">Portunus trituberculatus</name>
    <name type="common">Swimming crab</name>
    <name type="synonym">Neptunus trituberculatus</name>
    <dbReference type="NCBI Taxonomy" id="210409"/>
    <lineage>
        <taxon>Eukaryota</taxon>
        <taxon>Metazoa</taxon>
        <taxon>Ecdysozoa</taxon>
        <taxon>Arthropoda</taxon>
        <taxon>Crustacea</taxon>
        <taxon>Multicrustacea</taxon>
        <taxon>Malacostraca</taxon>
        <taxon>Eumalacostraca</taxon>
        <taxon>Eucarida</taxon>
        <taxon>Decapoda</taxon>
        <taxon>Pleocyemata</taxon>
        <taxon>Brachyura</taxon>
        <taxon>Eubrachyura</taxon>
        <taxon>Portunoidea</taxon>
        <taxon>Portunidae</taxon>
        <taxon>Portuninae</taxon>
        <taxon>Portunus</taxon>
    </lineage>
</organism>
<protein>
    <submittedName>
        <fullName evidence="1">Uncharacterized protein</fullName>
    </submittedName>
</protein>
<name>A0A5B7HC16_PORTR</name>
<accession>A0A5B7HC16</accession>
<evidence type="ECO:0000313" key="2">
    <source>
        <dbReference type="Proteomes" id="UP000324222"/>
    </source>
</evidence>
<sequence>MITSYLPLISPHWQPDTKQPSSRWVEACCTTHDYDISPLYATQRTDIVMPLRAPRTDCYHHSAIPTMVRAINS</sequence>
<dbReference type="Proteomes" id="UP000324222">
    <property type="component" value="Unassembled WGS sequence"/>
</dbReference>
<comment type="caution">
    <text evidence="1">The sequence shown here is derived from an EMBL/GenBank/DDBJ whole genome shotgun (WGS) entry which is preliminary data.</text>
</comment>
<proteinExistence type="predicted"/>
<reference evidence="1 2" key="1">
    <citation type="submission" date="2019-05" db="EMBL/GenBank/DDBJ databases">
        <title>Another draft genome of Portunus trituberculatus and its Hox gene families provides insights of decapod evolution.</title>
        <authorList>
            <person name="Jeong J.-H."/>
            <person name="Song I."/>
            <person name="Kim S."/>
            <person name="Choi T."/>
            <person name="Kim D."/>
            <person name="Ryu S."/>
            <person name="Kim W."/>
        </authorList>
    </citation>
    <scope>NUCLEOTIDE SEQUENCE [LARGE SCALE GENOMIC DNA]</scope>
    <source>
        <tissue evidence="1">Muscle</tissue>
    </source>
</reference>
<dbReference type="AlphaFoldDB" id="A0A5B7HC16"/>
<gene>
    <name evidence="1" type="ORF">E2C01_061291</name>
</gene>
<dbReference type="EMBL" id="VSRR010025795">
    <property type="protein sequence ID" value="MPC67125.1"/>
    <property type="molecule type" value="Genomic_DNA"/>
</dbReference>
<evidence type="ECO:0000313" key="1">
    <source>
        <dbReference type="EMBL" id="MPC67125.1"/>
    </source>
</evidence>
<keyword evidence="2" id="KW-1185">Reference proteome</keyword>